<evidence type="ECO:0000256" key="3">
    <source>
        <dbReference type="ARBA" id="ARBA00022679"/>
    </source>
</evidence>
<evidence type="ECO:0000256" key="4">
    <source>
        <dbReference type="ARBA" id="ARBA00022692"/>
    </source>
</evidence>
<dbReference type="PANTHER" id="PTHR12137:SF54">
    <property type="entry name" value="CARBOHYDRATE SULFOTRANSFERASE"/>
    <property type="match status" value="1"/>
</dbReference>
<sequence length="375" mass="43668">MSMEWTVVAPPKSTHRRLCVILVALCFLCTLGLSLLSSGYRKPFVVRYPQRPPTALSGRQNNTVREQTRTEQNSDKPKSDSVDGQERVQLDRKRALDRVCKKHPELMKVSRIKKKTTLKSLMVMNKSKILYCVVPKVGCTNWKRVFAVLEGHRPSMNISSAQVHFNNSIQKLSSLPSSKIGQALQDYKKFFYVRHPFVRLVSFYRNKLAGSQLQWQRFARSIVQRYRNVAPSGLDSAIARGRSNSNVTWEEWIAYLTDPSNLDGFNAHWKEVYKLCSPCRVHYDFIGKLETVDSDSKYMFKLFGLHNATYPSYSRSNVSSSDLYEQYFSRVELKDLQRLWEIYKLDFELFGYPKPKELNKYIPKSGIRWRNPHKI</sequence>
<feature type="region of interest" description="Disordered" evidence="10">
    <location>
        <begin position="51"/>
        <end position="87"/>
    </location>
</feature>
<evidence type="ECO:0000313" key="11">
    <source>
        <dbReference type="EnsemblMetazoa" id="XP_038052168.1"/>
    </source>
</evidence>
<dbReference type="GO" id="GO:0016051">
    <property type="term" value="P:carbohydrate biosynthetic process"/>
    <property type="evidence" value="ECO:0007669"/>
    <property type="project" value="InterPro"/>
</dbReference>
<dbReference type="Proteomes" id="UP000887568">
    <property type="component" value="Unplaced"/>
</dbReference>
<dbReference type="EnsemblMetazoa" id="XM_038196240.1">
    <property type="protein sequence ID" value="XP_038052168.1"/>
    <property type="gene ID" value="LOC119724922"/>
</dbReference>
<evidence type="ECO:0000256" key="1">
    <source>
        <dbReference type="ARBA" id="ARBA00004323"/>
    </source>
</evidence>
<keyword evidence="9" id="KW-0735">Signal-anchor</keyword>
<dbReference type="AlphaFoldDB" id="A0A913ZK53"/>
<evidence type="ECO:0000256" key="8">
    <source>
        <dbReference type="ARBA" id="ARBA00023180"/>
    </source>
</evidence>
<dbReference type="InterPro" id="IPR005331">
    <property type="entry name" value="Sulfotransferase"/>
</dbReference>
<proteinExistence type="inferred from homology"/>
<name>A0A913ZK53_PATMI</name>
<evidence type="ECO:0000256" key="7">
    <source>
        <dbReference type="ARBA" id="ARBA00023136"/>
    </source>
</evidence>
<keyword evidence="9" id="KW-0119">Carbohydrate metabolism</keyword>
<evidence type="ECO:0000256" key="2">
    <source>
        <dbReference type="ARBA" id="ARBA00006339"/>
    </source>
</evidence>
<dbReference type="InterPro" id="IPR018011">
    <property type="entry name" value="Carb_sulfotrans_8-10"/>
</dbReference>
<keyword evidence="7" id="KW-0472">Membrane</keyword>
<protein>
    <recommendedName>
        <fullName evidence="9">Carbohydrate sulfotransferase</fullName>
        <ecNumber evidence="9">2.8.2.-</ecNumber>
    </recommendedName>
</protein>
<evidence type="ECO:0000256" key="9">
    <source>
        <dbReference type="RuleBase" id="RU364020"/>
    </source>
</evidence>
<keyword evidence="5" id="KW-1133">Transmembrane helix</keyword>
<accession>A0A913ZK53</accession>
<organism evidence="11 12">
    <name type="scientific">Patiria miniata</name>
    <name type="common">Bat star</name>
    <name type="synonym">Asterina miniata</name>
    <dbReference type="NCBI Taxonomy" id="46514"/>
    <lineage>
        <taxon>Eukaryota</taxon>
        <taxon>Metazoa</taxon>
        <taxon>Echinodermata</taxon>
        <taxon>Eleutherozoa</taxon>
        <taxon>Asterozoa</taxon>
        <taxon>Asteroidea</taxon>
        <taxon>Valvatacea</taxon>
        <taxon>Valvatida</taxon>
        <taxon>Asterinidae</taxon>
        <taxon>Patiria</taxon>
    </lineage>
</organism>
<keyword evidence="12" id="KW-1185">Reference proteome</keyword>
<dbReference type="OMA" id="AFDETQC"/>
<dbReference type="Pfam" id="PF03567">
    <property type="entry name" value="Sulfotransfer_2"/>
    <property type="match status" value="1"/>
</dbReference>
<keyword evidence="8 9" id="KW-0325">Glycoprotein</keyword>
<reference evidence="11" key="1">
    <citation type="submission" date="2022-11" db="UniProtKB">
        <authorList>
            <consortium name="EnsemblMetazoa"/>
        </authorList>
    </citation>
    <scope>IDENTIFICATION</scope>
</reference>
<dbReference type="GO" id="GO:0000139">
    <property type="term" value="C:Golgi membrane"/>
    <property type="evidence" value="ECO:0007669"/>
    <property type="project" value="UniProtKB-SubCell"/>
</dbReference>
<dbReference type="OrthoDB" id="2019940at2759"/>
<keyword evidence="6 9" id="KW-0333">Golgi apparatus</keyword>
<comment type="similarity">
    <text evidence="2 9">Belongs to the sulfotransferase 2 family.</text>
</comment>
<evidence type="ECO:0000313" key="12">
    <source>
        <dbReference type="Proteomes" id="UP000887568"/>
    </source>
</evidence>
<evidence type="ECO:0000256" key="5">
    <source>
        <dbReference type="ARBA" id="ARBA00022989"/>
    </source>
</evidence>
<feature type="compositionally biased region" description="Basic and acidic residues" evidence="10">
    <location>
        <begin position="66"/>
        <end position="87"/>
    </location>
</feature>
<evidence type="ECO:0000256" key="6">
    <source>
        <dbReference type="ARBA" id="ARBA00023034"/>
    </source>
</evidence>
<dbReference type="EC" id="2.8.2.-" evidence="9"/>
<evidence type="ECO:0000256" key="10">
    <source>
        <dbReference type="SAM" id="MobiDB-lite"/>
    </source>
</evidence>
<dbReference type="GeneID" id="119724922"/>
<dbReference type="RefSeq" id="XP_038052168.1">
    <property type="nucleotide sequence ID" value="XM_038196240.1"/>
</dbReference>
<keyword evidence="3 9" id="KW-0808">Transferase</keyword>
<dbReference type="PANTHER" id="PTHR12137">
    <property type="entry name" value="CARBOHYDRATE SULFOTRANSFERASE"/>
    <property type="match status" value="1"/>
</dbReference>
<dbReference type="GO" id="GO:0008146">
    <property type="term" value="F:sulfotransferase activity"/>
    <property type="evidence" value="ECO:0007669"/>
    <property type="project" value="InterPro"/>
</dbReference>
<comment type="subcellular location">
    <subcellularLocation>
        <location evidence="1 9">Golgi apparatus membrane</location>
        <topology evidence="1 9">Single-pass type II membrane protein</topology>
    </subcellularLocation>
</comment>
<keyword evidence="4" id="KW-0812">Transmembrane</keyword>